<name>A0A291Q0I1_9ACTN</name>
<dbReference type="SUPFAM" id="SSF51215">
    <property type="entry name" value="Regulatory protein AraC"/>
    <property type="match status" value="1"/>
</dbReference>
<dbReference type="InterPro" id="IPR020449">
    <property type="entry name" value="Tscrpt_reg_AraC-type_HTH"/>
</dbReference>
<dbReference type="Gene3D" id="2.60.120.10">
    <property type="entry name" value="Jelly Rolls"/>
    <property type="match status" value="1"/>
</dbReference>
<accession>A0A291Q0I1</accession>
<dbReference type="PROSITE" id="PS01124">
    <property type="entry name" value="HTH_ARAC_FAMILY_2"/>
    <property type="match status" value="1"/>
</dbReference>
<dbReference type="PRINTS" id="PR00032">
    <property type="entry name" value="HTHARAC"/>
</dbReference>
<feature type="region of interest" description="Disordered" evidence="5">
    <location>
        <begin position="183"/>
        <end position="204"/>
    </location>
</feature>
<keyword evidence="8" id="KW-1185">Reference proteome</keyword>
<feature type="domain" description="HTH araC/xylS-type" evidence="6">
    <location>
        <begin position="210"/>
        <end position="308"/>
    </location>
</feature>
<organism evidence="7 8">
    <name type="scientific">Streptomyces formicae</name>
    <dbReference type="NCBI Taxonomy" id="1616117"/>
    <lineage>
        <taxon>Bacteria</taxon>
        <taxon>Bacillati</taxon>
        <taxon>Actinomycetota</taxon>
        <taxon>Actinomycetes</taxon>
        <taxon>Kitasatosporales</taxon>
        <taxon>Streptomycetaceae</taxon>
        <taxon>Streptomyces</taxon>
    </lineage>
</organism>
<sequence length="328" mass="35927">MRGTTVLPGHGRNGEPCGEDMPMHRLEVPMPNALPFAIGTFDTIGAMSRATFPHRHTFHEIVHVTGGSGHHVVDLSRFALRPPNLCFLAPGQVHHWDAVTGLEGRVVLFTDEFLVDHPGDQSVLRALGRRPWLELPPREAEVTARLIDEMDAEYRAGADGFASVLRSLLHILVVRAVRLAASPATRPRQEPAGPERTQGAGPSRPGLVATEFVALLGTPDSCPLSVREGARQLGVSVSYLSEAVKVFTGRTPGELIRQARIREAQRLLLRTELSVRQIAERVGVGDPAYFCRFFRRETGTSPGDYRRGTGDIHHDHRLESIARPGPSA</sequence>
<dbReference type="InterPro" id="IPR050204">
    <property type="entry name" value="AraC_XylS_family_regulators"/>
</dbReference>
<evidence type="ECO:0000256" key="4">
    <source>
        <dbReference type="ARBA" id="ARBA00023163"/>
    </source>
</evidence>
<dbReference type="PANTHER" id="PTHR46796">
    <property type="entry name" value="HTH-TYPE TRANSCRIPTIONAL ACTIVATOR RHAS-RELATED"/>
    <property type="match status" value="1"/>
</dbReference>
<dbReference type="InterPro" id="IPR037923">
    <property type="entry name" value="HTH-like"/>
</dbReference>
<protein>
    <submittedName>
        <fullName evidence="7">Transcriptional regulator, AraC family</fullName>
    </submittedName>
</protein>
<evidence type="ECO:0000313" key="7">
    <source>
        <dbReference type="EMBL" id="ATL25221.1"/>
    </source>
</evidence>
<evidence type="ECO:0000256" key="3">
    <source>
        <dbReference type="ARBA" id="ARBA00023159"/>
    </source>
</evidence>
<dbReference type="InterPro" id="IPR018062">
    <property type="entry name" value="HTH_AraC-typ_CS"/>
</dbReference>
<dbReference type="Pfam" id="PF12833">
    <property type="entry name" value="HTH_18"/>
    <property type="match status" value="1"/>
</dbReference>
<evidence type="ECO:0000256" key="1">
    <source>
        <dbReference type="ARBA" id="ARBA00023015"/>
    </source>
</evidence>
<dbReference type="Gene3D" id="1.10.10.60">
    <property type="entry name" value="Homeodomain-like"/>
    <property type="match status" value="2"/>
</dbReference>
<dbReference type="InterPro" id="IPR003313">
    <property type="entry name" value="AraC-bd"/>
</dbReference>
<evidence type="ECO:0000313" key="8">
    <source>
        <dbReference type="Proteomes" id="UP000221011"/>
    </source>
</evidence>
<evidence type="ECO:0000256" key="5">
    <source>
        <dbReference type="SAM" id="MobiDB-lite"/>
    </source>
</evidence>
<dbReference type="KEGG" id="sfk:KY5_0203c"/>
<feature type="region of interest" description="Disordered" evidence="5">
    <location>
        <begin position="1"/>
        <end position="21"/>
    </location>
</feature>
<dbReference type="Pfam" id="PF02311">
    <property type="entry name" value="AraC_binding"/>
    <property type="match status" value="1"/>
</dbReference>
<keyword evidence="4" id="KW-0804">Transcription</keyword>
<dbReference type="GO" id="GO:0003700">
    <property type="term" value="F:DNA-binding transcription factor activity"/>
    <property type="evidence" value="ECO:0007669"/>
    <property type="project" value="InterPro"/>
</dbReference>
<reference evidence="7 8" key="1">
    <citation type="submission" date="2017-08" db="EMBL/GenBank/DDBJ databases">
        <title>Complete Genome Sequence of Streptomyces formicae KY5, the formicamycin producer.</title>
        <authorList>
            <person name="Holmes N.A."/>
            <person name="Devine R."/>
            <person name="Qin Z."/>
            <person name="Seipke R.F."/>
            <person name="Wilkinson B."/>
            <person name="Hutchings M.I."/>
        </authorList>
    </citation>
    <scope>NUCLEOTIDE SEQUENCE [LARGE SCALE GENOMIC DNA]</scope>
    <source>
        <strain evidence="7 8">KY5</strain>
    </source>
</reference>
<dbReference type="AlphaFoldDB" id="A0A291Q0I1"/>
<keyword evidence="3" id="KW-0010">Activator</keyword>
<evidence type="ECO:0000259" key="6">
    <source>
        <dbReference type="PROSITE" id="PS01124"/>
    </source>
</evidence>
<dbReference type="InterPro" id="IPR009057">
    <property type="entry name" value="Homeodomain-like_sf"/>
</dbReference>
<dbReference type="Proteomes" id="UP000221011">
    <property type="component" value="Chromosome"/>
</dbReference>
<dbReference type="GO" id="GO:0043565">
    <property type="term" value="F:sequence-specific DNA binding"/>
    <property type="evidence" value="ECO:0007669"/>
    <property type="project" value="InterPro"/>
</dbReference>
<proteinExistence type="predicted"/>
<keyword evidence="1" id="KW-0805">Transcription regulation</keyword>
<dbReference type="SUPFAM" id="SSF46689">
    <property type="entry name" value="Homeodomain-like"/>
    <property type="match status" value="1"/>
</dbReference>
<dbReference type="PROSITE" id="PS00041">
    <property type="entry name" value="HTH_ARAC_FAMILY_1"/>
    <property type="match status" value="1"/>
</dbReference>
<evidence type="ECO:0000256" key="2">
    <source>
        <dbReference type="ARBA" id="ARBA00023125"/>
    </source>
</evidence>
<keyword evidence="2" id="KW-0238">DNA-binding</keyword>
<dbReference type="SMART" id="SM00342">
    <property type="entry name" value="HTH_ARAC"/>
    <property type="match status" value="1"/>
</dbReference>
<dbReference type="InterPro" id="IPR018060">
    <property type="entry name" value="HTH_AraC"/>
</dbReference>
<gene>
    <name evidence="7" type="ORF">KY5_0203c</name>
</gene>
<dbReference type="InterPro" id="IPR014710">
    <property type="entry name" value="RmlC-like_jellyroll"/>
</dbReference>
<dbReference type="EMBL" id="CP022685">
    <property type="protein sequence ID" value="ATL25221.1"/>
    <property type="molecule type" value="Genomic_DNA"/>
</dbReference>